<dbReference type="Proteomes" id="UP001500840">
    <property type="component" value="Unassembled WGS sequence"/>
</dbReference>
<evidence type="ECO:0000313" key="2">
    <source>
        <dbReference type="EMBL" id="GAA4443791.1"/>
    </source>
</evidence>
<dbReference type="SUPFAM" id="SSF54523">
    <property type="entry name" value="Pili subunits"/>
    <property type="match status" value="1"/>
</dbReference>
<dbReference type="NCBIfam" id="TIGR02532">
    <property type="entry name" value="IV_pilin_GFxxxE"/>
    <property type="match status" value="1"/>
</dbReference>
<name>A0ABP8M3D0_9BACT</name>
<dbReference type="Pfam" id="PF07596">
    <property type="entry name" value="SBP_bac_10"/>
    <property type="match status" value="1"/>
</dbReference>
<comment type="caution">
    <text evidence="2">The sequence shown here is derived from an EMBL/GenBank/DDBJ whole genome shotgun (WGS) entry which is preliminary data.</text>
</comment>
<dbReference type="InterPro" id="IPR011453">
    <property type="entry name" value="DUF1559"/>
</dbReference>
<dbReference type="EMBL" id="BAABGA010000005">
    <property type="protein sequence ID" value="GAA4443791.1"/>
    <property type="molecule type" value="Genomic_DNA"/>
</dbReference>
<dbReference type="Pfam" id="PF07963">
    <property type="entry name" value="N_methyl"/>
    <property type="match status" value="1"/>
</dbReference>
<dbReference type="NCBIfam" id="TIGR04294">
    <property type="entry name" value="pre_pil_HX9DG"/>
    <property type="match status" value="1"/>
</dbReference>
<feature type="domain" description="DUF1559" evidence="1">
    <location>
        <begin position="35"/>
        <end position="336"/>
    </location>
</feature>
<protein>
    <submittedName>
        <fullName evidence="2">DUF1559 domain-containing protein</fullName>
    </submittedName>
</protein>
<dbReference type="RefSeq" id="WP_345318461.1">
    <property type="nucleotide sequence ID" value="NZ_BAABGA010000005.1"/>
</dbReference>
<dbReference type="PANTHER" id="PTHR30093">
    <property type="entry name" value="GENERAL SECRETION PATHWAY PROTEIN G"/>
    <property type="match status" value="1"/>
</dbReference>
<dbReference type="Gene3D" id="3.30.700.10">
    <property type="entry name" value="Glycoprotein, Type 4 Pilin"/>
    <property type="match status" value="1"/>
</dbReference>
<sequence>MRHFRRAKTAFTLVELLVVIAIIGVLVGLLLPAVQAAREAARRMSCSNNFKQLGLALHNYHSAYKNLPMQKGGTRGPGLTNKGRQSAFPGLTPFMEQQAVWDQISNPWTDPATGITYPAMGPPHWIDQYQPFNTQIPTLLCPSDPSSVGITPQGKTNYGFSMGDSFWNINNYKNNGSNRGQHRGVFISKRHTRFRDILDGLSNTIAMGEMVKSQGTREVIADVAYRGHGNTAARNKPKTNGWDRFVDPERPLFYDESTDLTYDADSGRTRGNNWVAGDAIFTGVTTVFPPNAPSYQRGANPSGNGGIFTMASRHAGGCHVLIADGAVKFVTASIDTGNLNSRPVAVAGGPAAGTKSPYGLWGALGSRGAKETIDGEF</sequence>
<accession>A0ABP8M3D0</accession>
<dbReference type="InterPro" id="IPR012902">
    <property type="entry name" value="N_methyl_site"/>
</dbReference>
<evidence type="ECO:0000259" key="1">
    <source>
        <dbReference type="Pfam" id="PF07596"/>
    </source>
</evidence>
<gene>
    <name evidence="2" type="ORF">GCM10023156_01350</name>
</gene>
<dbReference type="InterPro" id="IPR027558">
    <property type="entry name" value="Pre_pil_HX9DG_C"/>
</dbReference>
<proteinExistence type="predicted"/>
<evidence type="ECO:0000313" key="3">
    <source>
        <dbReference type="Proteomes" id="UP001500840"/>
    </source>
</evidence>
<keyword evidence="3" id="KW-1185">Reference proteome</keyword>
<reference evidence="3" key="1">
    <citation type="journal article" date="2019" name="Int. J. Syst. Evol. Microbiol.">
        <title>The Global Catalogue of Microorganisms (GCM) 10K type strain sequencing project: providing services to taxonomists for standard genome sequencing and annotation.</title>
        <authorList>
            <consortium name="The Broad Institute Genomics Platform"/>
            <consortium name="The Broad Institute Genome Sequencing Center for Infectious Disease"/>
            <person name="Wu L."/>
            <person name="Ma J."/>
        </authorList>
    </citation>
    <scope>NUCLEOTIDE SEQUENCE [LARGE SCALE GENOMIC DNA]</scope>
    <source>
        <strain evidence="3">JCM 17759</strain>
    </source>
</reference>
<organism evidence="2 3">
    <name type="scientific">Novipirellula rosea</name>
    <dbReference type="NCBI Taxonomy" id="1031540"/>
    <lineage>
        <taxon>Bacteria</taxon>
        <taxon>Pseudomonadati</taxon>
        <taxon>Planctomycetota</taxon>
        <taxon>Planctomycetia</taxon>
        <taxon>Pirellulales</taxon>
        <taxon>Pirellulaceae</taxon>
        <taxon>Novipirellula</taxon>
    </lineage>
</organism>
<dbReference type="InterPro" id="IPR045584">
    <property type="entry name" value="Pilin-like"/>
</dbReference>
<dbReference type="PANTHER" id="PTHR30093:SF2">
    <property type="entry name" value="TYPE II SECRETION SYSTEM PROTEIN H"/>
    <property type="match status" value="1"/>
</dbReference>